<reference evidence="1 2" key="1">
    <citation type="submission" date="2014-07" db="EMBL/GenBank/DDBJ databases">
        <title>Genome of Chryseobacterium luteum DSM 18605.</title>
        <authorList>
            <person name="Stropko S.J."/>
            <person name="Pipes S.E."/>
            <person name="Newman J.D."/>
        </authorList>
    </citation>
    <scope>NUCLEOTIDE SEQUENCE [LARGE SCALE GENOMIC DNA]</scope>
    <source>
        <strain evidence="1 2">DSM 18605</strain>
    </source>
</reference>
<name>A0A085ZXB3_9FLAO</name>
<comment type="caution">
    <text evidence="1">The sequence shown here is derived from an EMBL/GenBank/DDBJ whole genome shotgun (WGS) entry which is preliminary data.</text>
</comment>
<evidence type="ECO:0000313" key="1">
    <source>
        <dbReference type="EMBL" id="KFF09077.1"/>
    </source>
</evidence>
<keyword evidence="2" id="KW-1185">Reference proteome</keyword>
<gene>
    <name evidence="1" type="ORF">IX38_00740</name>
</gene>
<dbReference type="AlphaFoldDB" id="A0A085ZXB3"/>
<evidence type="ECO:0000313" key="2">
    <source>
        <dbReference type="Proteomes" id="UP000028703"/>
    </source>
</evidence>
<sequence length="77" mass="8382">MPADLVPEITNSLAPAPKTTGVKSQGLEELVFDLVHPVGGNVAPSKFSDSNVWASKEAPMLHKLKNSRSFFIIFLFL</sequence>
<proteinExistence type="predicted"/>
<dbReference type="EMBL" id="JPRO01000001">
    <property type="protein sequence ID" value="KFF09077.1"/>
    <property type="molecule type" value="Genomic_DNA"/>
</dbReference>
<dbReference type="Proteomes" id="UP000028703">
    <property type="component" value="Unassembled WGS sequence"/>
</dbReference>
<protein>
    <submittedName>
        <fullName evidence="1">Uncharacterized protein</fullName>
    </submittedName>
</protein>
<accession>A0A085ZXB3</accession>
<organism evidence="1 2">
    <name type="scientific">Chryseobacterium luteum</name>
    <dbReference type="NCBI Taxonomy" id="421531"/>
    <lineage>
        <taxon>Bacteria</taxon>
        <taxon>Pseudomonadati</taxon>
        <taxon>Bacteroidota</taxon>
        <taxon>Flavobacteriia</taxon>
        <taxon>Flavobacteriales</taxon>
        <taxon>Weeksellaceae</taxon>
        <taxon>Chryseobacterium group</taxon>
        <taxon>Chryseobacterium</taxon>
    </lineage>
</organism>